<proteinExistence type="predicted"/>
<dbReference type="SUPFAM" id="SSF81321">
    <property type="entry name" value="Family A G protein-coupled receptor-like"/>
    <property type="match status" value="1"/>
</dbReference>
<evidence type="ECO:0000256" key="10">
    <source>
        <dbReference type="SAM" id="MobiDB-lite"/>
    </source>
</evidence>
<feature type="transmembrane region" description="Helical" evidence="11">
    <location>
        <begin position="134"/>
        <end position="159"/>
    </location>
</feature>
<dbReference type="Pfam" id="PF00001">
    <property type="entry name" value="7tm_1"/>
    <property type="match status" value="1"/>
</dbReference>
<keyword evidence="6 11" id="KW-0472">Membrane</keyword>
<dbReference type="GO" id="GO:0007186">
    <property type="term" value="P:G protein-coupled receptor signaling pathway"/>
    <property type="evidence" value="ECO:0000318"/>
    <property type="project" value="GO_Central"/>
</dbReference>
<keyword evidence="7" id="KW-0675">Receptor</keyword>
<evidence type="ECO:0000256" key="2">
    <source>
        <dbReference type="ARBA" id="ARBA00022475"/>
    </source>
</evidence>
<evidence type="ECO:0000256" key="5">
    <source>
        <dbReference type="ARBA" id="ARBA00023040"/>
    </source>
</evidence>
<dbReference type="OMA" id="CTSSHIF"/>
<dbReference type="PANTHER" id="PTHR24246">
    <property type="entry name" value="OLFACTORY RECEPTOR AND ADENOSINE RECEPTOR"/>
    <property type="match status" value="1"/>
</dbReference>
<comment type="subcellular location">
    <subcellularLocation>
        <location evidence="1">Cell membrane</location>
        <topology evidence="1">Multi-pass membrane protein</topology>
    </subcellularLocation>
</comment>
<dbReference type="EMBL" id="DS469522">
    <property type="protein sequence ID" value="EDO47058.1"/>
    <property type="molecule type" value="Genomic_DNA"/>
</dbReference>
<dbReference type="InterPro" id="IPR017452">
    <property type="entry name" value="GPCR_Rhodpsn_7TM"/>
</dbReference>
<evidence type="ECO:0000256" key="11">
    <source>
        <dbReference type="SAM" id="Phobius"/>
    </source>
</evidence>
<evidence type="ECO:0000256" key="4">
    <source>
        <dbReference type="ARBA" id="ARBA00022989"/>
    </source>
</evidence>
<keyword evidence="2" id="KW-1003">Cell membrane</keyword>
<evidence type="ECO:0000256" key="3">
    <source>
        <dbReference type="ARBA" id="ARBA00022692"/>
    </source>
</evidence>
<protein>
    <recommendedName>
        <fullName evidence="12">G-protein coupled receptors family 1 profile domain-containing protein</fullName>
    </recommendedName>
</protein>
<dbReference type="eggNOG" id="KOG2087">
    <property type="taxonomic scope" value="Eukaryota"/>
</dbReference>
<feature type="transmembrane region" description="Helical" evidence="11">
    <location>
        <begin position="6"/>
        <end position="25"/>
    </location>
</feature>
<evidence type="ECO:0000256" key="7">
    <source>
        <dbReference type="ARBA" id="ARBA00023170"/>
    </source>
</evidence>
<feature type="domain" description="G-protein coupled receptors family 1 profile" evidence="12">
    <location>
        <begin position="12"/>
        <end position="234"/>
    </location>
</feature>
<evidence type="ECO:0000256" key="9">
    <source>
        <dbReference type="ARBA" id="ARBA00023224"/>
    </source>
</evidence>
<feature type="transmembrane region" description="Helical" evidence="11">
    <location>
        <begin position="108"/>
        <end position="128"/>
    </location>
</feature>
<dbReference type="HOGENOM" id="CLU_009579_16_2_1"/>
<evidence type="ECO:0000313" key="14">
    <source>
        <dbReference type="Proteomes" id="UP000001593"/>
    </source>
</evidence>
<keyword evidence="4 11" id="KW-1133">Transmembrane helix</keyword>
<accession>A7RNG6</accession>
<dbReference type="GO" id="GO:0005886">
    <property type="term" value="C:plasma membrane"/>
    <property type="evidence" value="ECO:0000318"/>
    <property type="project" value="GO_Central"/>
</dbReference>
<evidence type="ECO:0000256" key="8">
    <source>
        <dbReference type="ARBA" id="ARBA00023180"/>
    </source>
</evidence>
<feature type="transmembrane region" description="Helical" evidence="11">
    <location>
        <begin position="71"/>
        <end position="88"/>
    </location>
</feature>
<evidence type="ECO:0000313" key="13">
    <source>
        <dbReference type="EMBL" id="EDO47058.1"/>
    </source>
</evidence>
<sequence>MRLPEGIVITFVNSLALLVFLSKTFRVNKSTYLLVNLTVADLLVGLTLIIIGSYDFGGDKKDNVLSMFSRINIVSAMCSLFTFTVIAVERAYAILAPYRHRQLERRPYLCAIALAWVVPLGAYIGFIFESNGEIIQGMIALIFVISSLAVIMSCYLAIWIRVKFKRNFSNGRQNVSNTKLAVTLFLVTVASLLCYLPFSAILIHFIWIEMESSPIIGYFVPLLYANSFINFLLYSLRMPDFRRQLYKLIRQCFPVRNCTISKMPQGQDMDHRSDRNQSSTKRERAQASQDSVFGRPAIIAINNMRSPRRYALDSREKQARRQPAVIAMKHME</sequence>
<feature type="compositionally biased region" description="Basic and acidic residues" evidence="10">
    <location>
        <begin position="268"/>
        <end position="285"/>
    </location>
</feature>
<keyword evidence="8" id="KW-0325">Glycoprotein</keyword>
<dbReference type="Proteomes" id="UP000001593">
    <property type="component" value="Unassembled WGS sequence"/>
</dbReference>
<feature type="transmembrane region" description="Helical" evidence="11">
    <location>
        <begin position="32"/>
        <end position="51"/>
    </location>
</feature>
<dbReference type="GO" id="GO:0001609">
    <property type="term" value="F:G protein-coupled adenosine receptor activity"/>
    <property type="evidence" value="ECO:0000318"/>
    <property type="project" value="GO_Central"/>
</dbReference>
<feature type="transmembrane region" description="Helical" evidence="11">
    <location>
        <begin position="180"/>
        <end position="203"/>
    </location>
</feature>
<keyword evidence="5" id="KW-0297">G-protein coupled receptor</keyword>
<organism evidence="13 14">
    <name type="scientific">Nematostella vectensis</name>
    <name type="common">Starlet sea anemone</name>
    <dbReference type="NCBI Taxonomy" id="45351"/>
    <lineage>
        <taxon>Eukaryota</taxon>
        <taxon>Metazoa</taxon>
        <taxon>Cnidaria</taxon>
        <taxon>Anthozoa</taxon>
        <taxon>Hexacorallia</taxon>
        <taxon>Actiniaria</taxon>
        <taxon>Edwardsiidae</taxon>
        <taxon>Nematostella</taxon>
    </lineage>
</organism>
<dbReference type="Gene3D" id="1.20.1070.10">
    <property type="entry name" value="Rhodopsin 7-helix transmembrane proteins"/>
    <property type="match status" value="1"/>
</dbReference>
<dbReference type="PRINTS" id="PR00237">
    <property type="entry name" value="GPCRRHODOPSN"/>
</dbReference>
<evidence type="ECO:0000256" key="6">
    <source>
        <dbReference type="ARBA" id="ARBA00023136"/>
    </source>
</evidence>
<keyword evidence="14" id="KW-1185">Reference proteome</keyword>
<keyword evidence="9" id="KW-0807">Transducer</keyword>
<dbReference type="InterPro" id="IPR000276">
    <property type="entry name" value="GPCR_Rhodpsn"/>
</dbReference>
<evidence type="ECO:0000256" key="1">
    <source>
        <dbReference type="ARBA" id="ARBA00004651"/>
    </source>
</evidence>
<dbReference type="CDD" id="cd00637">
    <property type="entry name" value="7tm_classA_rhodopsin-like"/>
    <property type="match status" value="1"/>
</dbReference>
<keyword evidence="3 11" id="KW-0812">Transmembrane</keyword>
<dbReference type="InParanoid" id="A7RNG6"/>
<name>A7RNG6_NEMVE</name>
<dbReference type="AlphaFoldDB" id="A7RNG6"/>
<dbReference type="PROSITE" id="PS50262">
    <property type="entry name" value="G_PROTEIN_RECEP_F1_2"/>
    <property type="match status" value="1"/>
</dbReference>
<dbReference type="PANTHER" id="PTHR24246:SF27">
    <property type="entry name" value="ADENOSINE RECEPTOR, ISOFORM A"/>
    <property type="match status" value="1"/>
</dbReference>
<evidence type="ECO:0000259" key="12">
    <source>
        <dbReference type="PROSITE" id="PS50262"/>
    </source>
</evidence>
<feature type="region of interest" description="Disordered" evidence="10">
    <location>
        <begin position="263"/>
        <end position="290"/>
    </location>
</feature>
<gene>
    <name evidence="13" type="ORF">NEMVEDRAFT_v1g199705</name>
</gene>
<dbReference type="PhylomeDB" id="A7RNG6"/>
<reference evidence="13 14" key="1">
    <citation type="journal article" date="2007" name="Science">
        <title>Sea anemone genome reveals ancestral eumetazoan gene repertoire and genomic organization.</title>
        <authorList>
            <person name="Putnam N.H."/>
            <person name="Srivastava M."/>
            <person name="Hellsten U."/>
            <person name="Dirks B."/>
            <person name="Chapman J."/>
            <person name="Salamov A."/>
            <person name="Terry A."/>
            <person name="Shapiro H."/>
            <person name="Lindquist E."/>
            <person name="Kapitonov V.V."/>
            <person name="Jurka J."/>
            <person name="Genikhovich G."/>
            <person name="Grigoriev I.V."/>
            <person name="Lucas S.M."/>
            <person name="Steele R.E."/>
            <person name="Finnerty J.R."/>
            <person name="Technau U."/>
            <person name="Martindale M.Q."/>
            <person name="Rokhsar D.S."/>
        </authorList>
    </citation>
    <scope>NUCLEOTIDE SEQUENCE [LARGE SCALE GENOMIC DNA]</scope>
    <source>
        <strain evidence="14">CH2 X CH6</strain>
    </source>
</reference>
<feature type="transmembrane region" description="Helical" evidence="11">
    <location>
        <begin position="215"/>
        <end position="236"/>
    </location>
</feature>